<accession>J1KEG3</accession>
<dbReference type="GO" id="GO:0006310">
    <property type="term" value="P:DNA recombination"/>
    <property type="evidence" value="ECO:0007669"/>
    <property type="project" value="UniProtKB-KW"/>
</dbReference>
<dbReference type="Gene3D" id="1.10.443.10">
    <property type="entry name" value="Intergrase catalytic core"/>
    <property type="match status" value="1"/>
</dbReference>
<dbReference type="Gene3D" id="1.10.150.130">
    <property type="match status" value="1"/>
</dbReference>
<feature type="domain" description="Tyr recombinase" evidence="5">
    <location>
        <begin position="208"/>
        <end position="380"/>
    </location>
</feature>
<proteinExistence type="inferred from homology"/>
<keyword evidence="2" id="KW-0229">DNA integration</keyword>
<dbReference type="InterPro" id="IPR038488">
    <property type="entry name" value="Integrase_DNA-bd_sf"/>
</dbReference>
<dbReference type="CDD" id="cd00801">
    <property type="entry name" value="INT_P4_C"/>
    <property type="match status" value="1"/>
</dbReference>
<dbReference type="RefSeq" id="WP_005775059.1">
    <property type="nucleotide sequence ID" value="NZ_CADEAC010000001.1"/>
</dbReference>
<dbReference type="InterPro" id="IPR050808">
    <property type="entry name" value="Phage_Integrase"/>
</dbReference>
<evidence type="ECO:0000256" key="2">
    <source>
        <dbReference type="ARBA" id="ARBA00022908"/>
    </source>
</evidence>
<dbReference type="Pfam" id="PF00589">
    <property type="entry name" value="Phage_integrase"/>
    <property type="match status" value="1"/>
</dbReference>
<dbReference type="OrthoDB" id="9795573at2"/>
<evidence type="ECO:0000256" key="4">
    <source>
        <dbReference type="ARBA" id="ARBA00023172"/>
    </source>
</evidence>
<dbReference type="EMBL" id="AIMF01000007">
    <property type="protein sequence ID" value="EJF96262.1"/>
    <property type="molecule type" value="Genomic_DNA"/>
</dbReference>
<comment type="similarity">
    <text evidence="1">Belongs to the 'phage' integrase family.</text>
</comment>
<dbReference type="Proteomes" id="UP000008941">
    <property type="component" value="Unassembled WGS sequence"/>
</dbReference>
<dbReference type="InterPro" id="IPR053876">
    <property type="entry name" value="Phage_int_M"/>
</dbReference>
<dbReference type="PANTHER" id="PTHR30629">
    <property type="entry name" value="PROPHAGE INTEGRASE"/>
    <property type="match status" value="1"/>
</dbReference>
<dbReference type="InterPro" id="IPR002104">
    <property type="entry name" value="Integrase_catalytic"/>
</dbReference>
<protein>
    <recommendedName>
        <fullName evidence="5">Tyr recombinase domain-containing protein</fullName>
    </recommendedName>
</protein>
<gene>
    <name evidence="6" type="ORF">MEE_00800</name>
</gene>
<dbReference type="Pfam" id="PF13356">
    <property type="entry name" value="Arm-DNA-bind_3"/>
    <property type="match status" value="1"/>
</dbReference>
<reference evidence="6 7" key="1">
    <citation type="submission" date="2012-03" db="EMBL/GenBank/DDBJ databases">
        <title>The Genome Sequence of Bartonella elizabethae F9251.</title>
        <authorList>
            <consortium name="The Broad Institute Genome Sequencing Platform"/>
            <consortium name="The Broad Institute Genome Sequencing Center for Infectious Disease"/>
            <person name="Feldgarden M."/>
            <person name="Kirby J."/>
            <person name="Kosoy M."/>
            <person name="Birtles R."/>
            <person name="Probert W.S."/>
            <person name="Chiaraviglio L."/>
            <person name="Young S.K."/>
            <person name="Zeng Q."/>
            <person name="Gargeya S."/>
            <person name="Fitzgerald M."/>
            <person name="Haas B."/>
            <person name="Abouelleil A."/>
            <person name="Alvarado L."/>
            <person name="Arachchi H.M."/>
            <person name="Berlin A."/>
            <person name="Chapman S.B."/>
            <person name="Gearin G."/>
            <person name="Goldberg J."/>
            <person name="Griggs A."/>
            <person name="Gujja S."/>
            <person name="Hansen M."/>
            <person name="Heiman D."/>
            <person name="Howarth C."/>
            <person name="Larimer J."/>
            <person name="Lui A."/>
            <person name="MacDonald P.J.P."/>
            <person name="McCowen C."/>
            <person name="Montmayeur A."/>
            <person name="Murphy C."/>
            <person name="Neiman D."/>
            <person name="Pearson M."/>
            <person name="Priest M."/>
            <person name="Roberts A."/>
            <person name="Saif S."/>
            <person name="Shea T."/>
            <person name="Sisk P."/>
            <person name="Stolte C."/>
            <person name="Sykes S."/>
            <person name="Wortman J."/>
            <person name="Nusbaum C."/>
            <person name="Birren B."/>
        </authorList>
    </citation>
    <scope>NUCLEOTIDE SEQUENCE [LARGE SCALE GENOMIC DNA]</scope>
    <source>
        <strain evidence="6 7">F9251</strain>
    </source>
</reference>
<dbReference type="Gene3D" id="3.30.160.390">
    <property type="entry name" value="Integrase, DNA-binding domain"/>
    <property type="match status" value="1"/>
</dbReference>
<comment type="caution">
    <text evidence="6">The sequence shown here is derived from an EMBL/GenBank/DDBJ whole genome shotgun (WGS) entry which is preliminary data.</text>
</comment>
<name>J1KEG3_BAREL</name>
<sequence length="390" mass="44175">MTRKTRTRDRLSALSVKNLPKGKYADGAGLWLIKTAQNQGRWVFRFDFNKKRREMGLGSCSVVSLKEARLKATACRDLLHQGIDPIRKRNNEKLQRSIDSISLREIVLSAFEAKKSELKNEGTAARWLTPLTLHVFPKLGDIAITELTQIDIKECLSPIWKTKNETASKALSRLNIAVKHAAARGIDVDMQLVPKAKALLGKFIQNVQNIPAMPWQEVPAFYQSLNDNIVSNLALKLLILTGVRSMPIRHIRLEEINQSIWTIPKENMKGIVGKVFDFRVPLTDEALAIIEKAKTIEKNGFLFVGNSGKPISDMTLSKFMKDRGITYRPHGFRSSLRDWIAETTSTPFEIAEFTLSHSVGNSVTKAYMRTDFLEQRRVLLEQWASFITGR</sequence>
<organism evidence="6 7">
    <name type="scientific">Bartonella elizabethae F9251 = ATCC 49927</name>
    <dbReference type="NCBI Taxonomy" id="1094555"/>
    <lineage>
        <taxon>Bacteria</taxon>
        <taxon>Pseudomonadati</taxon>
        <taxon>Pseudomonadota</taxon>
        <taxon>Alphaproteobacteria</taxon>
        <taxon>Hyphomicrobiales</taxon>
        <taxon>Bartonellaceae</taxon>
        <taxon>Bartonella</taxon>
    </lineage>
</organism>
<dbReference type="InterPro" id="IPR011010">
    <property type="entry name" value="DNA_brk_join_enz"/>
</dbReference>
<keyword evidence="3" id="KW-0238">DNA-binding</keyword>
<dbReference type="GO" id="GO:0003677">
    <property type="term" value="F:DNA binding"/>
    <property type="evidence" value="ECO:0007669"/>
    <property type="project" value="UniProtKB-KW"/>
</dbReference>
<evidence type="ECO:0000256" key="1">
    <source>
        <dbReference type="ARBA" id="ARBA00008857"/>
    </source>
</evidence>
<dbReference type="AlphaFoldDB" id="J1KEG3"/>
<dbReference type="InterPro" id="IPR013762">
    <property type="entry name" value="Integrase-like_cat_sf"/>
</dbReference>
<evidence type="ECO:0000256" key="3">
    <source>
        <dbReference type="ARBA" id="ARBA00023125"/>
    </source>
</evidence>
<dbReference type="SUPFAM" id="SSF56349">
    <property type="entry name" value="DNA breaking-rejoining enzymes"/>
    <property type="match status" value="1"/>
</dbReference>
<dbReference type="PANTHER" id="PTHR30629:SF2">
    <property type="entry name" value="PROPHAGE INTEGRASE INTS-RELATED"/>
    <property type="match status" value="1"/>
</dbReference>
<dbReference type="GO" id="GO:0015074">
    <property type="term" value="P:DNA integration"/>
    <property type="evidence" value="ECO:0007669"/>
    <property type="project" value="UniProtKB-KW"/>
</dbReference>
<dbReference type="Pfam" id="PF22022">
    <property type="entry name" value="Phage_int_M"/>
    <property type="match status" value="1"/>
</dbReference>
<keyword evidence="4" id="KW-0233">DNA recombination</keyword>
<evidence type="ECO:0000313" key="6">
    <source>
        <dbReference type="EMBL" id="EJF96262.1"/>
    </source>
</evidence>
<dbReference type="HOGENOM" id="CLU_027562_0_2_5"/>
<evidence type="ECO:0000259" key="5">
    <source>
        <dbReference type="PROSITE" id="PS51898"/>
    </source>
</evidence>
<evidence type="ECO:0000313" key="7">
    <source>
        <dbReference type="Proteomes" id="UP000008941"/>
    </source>
</evidence>
<dbReference type="PROSITE" id="PS51898">
    <property type="entry name" value="TYR_RECOMBINASE"/>
    <property type="match status" value="1"/>
</dbReference>
<dbReference type="InterPro" id="IPR010998">
    <property type="entry name" value="Integrase_recombinase_N"/>
</dbReference>
<dbReference type="PATRIC" id="fig|1094555.3.peg.910"/>
<dbReference type="InterPro" id="IPR025166">
    <property type="entry name" value="Integrase_DNA_bind_dom"/>
</dbReference>